<protein>
    <recommendedName>
        <fullName evidence="3">Clp R domain-containing protein</fullName>
    </recommendedName>
</protein>
<feature type="compositionally biased region" description="Low complexity" evidence="2">
    <location>
        <begin position="169"/>
        <end position="190"/>
    </location>
</feature>
<dbReference type="EMBL" id="JASCZI010000406">
    <property type="protein sequence ID" value="MED6111624.1"/>
    <property type="molecule type" value="Genomic_DNA"/>
</dbReference>
<name>A0ABU6QI49_9FABA</name>
<dbReference type="PANTHER" id="PTHR43572">
    <property type="entry name" value="CHAPERONE PROTEIN CLPD, CHLOROPLASTIC"/>
    <property type="match status" value="1"/>
</dbReference>
<keyword evidence="1" id="KW-0677">Repeat</keyword>
<dbReference type="Gene3D" id="1.10.1780.10">
    <property type="entry name" value="Clp, N-terminal domain"/>
    <property type="match status" value="1"/>
</dbReference>
<dbReference type="Proteomes" id="UP001341840">
    <property type="component" value="Unassembled WGS sequence"/>
</dbReference>
<evidence type="ECO:0000256" key="2">
    <source>
        <dbReference type="SAM" id="MobiDB-lite"/>
    </source>
</evidence>
<accession>A0ABU6QI49</accession>
<keyword evidence="5" id="KW-1185">Reference proteome</keyword>
<evidence type="ECO:0000256" key="1">
    <source>
        <dbReference type="PROSITE-ProRule" id="PRU01251"/>
    </source>
</evidence>
<evidence type="ECO:0000259" key="3">
    <source>
        <dbReference type="PROSITE" id="PS51903"/>
    </source>
</evidence>
<dbReference type="PANTHER" id="PTHR43572:SF38">
    <property type="entry name" value="PROTEIN SMAX1-LIKE 6"/>
    <property type="match status" value="1"/>
</dbReference>
<organism evidence="4 5">
    <name type="scientific">Stylosanthes scabra</name>
    <dbReference type="NCBI Taxonomy" id="79078"/>
    <lineage>
        <taxon>Eukaryota</taxon>
        <taxon>Viridiplantae</taxon>
        <taxon>Streptophyta</taxon>
        <taxon>Embryophyta</taxon>
        <taxon>Tracheophyta</taxon>
        <taxon>Spermatophyta</taxon>
        <taxon>Magnoliopsida</taxon>
        <taxon>eudicotyledons</taxon>
        <taxon>Gunneridae</taxon>
        <taxon>Pentapetalae</taxon>
        <taxon>rosids</taxon>
        <taxon>fabids</taxon>
        <taxon>Fabales</taxon>
        <taxon>Fabaceae</taxon>
        <taxon>Papilionoideae</taxon>
        <taxon>50 kb inversion clade</taxon>
        <taxon>dalbergioids sensu lato</taxon>
        <taxon>Dalbergieae</taxon>
        <taxon>Pterocarpus clade</taxon>
        <taxon>Stylosanthes</taxon>
    </lineage>
</organism>
<proteinExistence type="predicted"/>
<reference evidence="4 5" key="1">
    <citation type="journal article" date="2023" name="Plants (Basel)">
        <title>Bridging the Gap: Combining Genomics and Transcriptomics Approaches to Understand Stylosanthes scabra, an Orphan Legume from the Brazilian Caatinga.</title>
        <authorList>
            <person name="Ferreira-Neto J.R.C."/>
            <person name="da Silva M.D."/>
            <person name="Binneck E."/>
            <person name="de Melo N.F."/>
            <person name="da Silva R.H."/>
            <person name="de Melo A.L.T.M."/>
            <person name="Pandolfi V."/>
            <person name="Bustamante F.O."/>
            <person name="Brasileiro-Vidal A.C."/>
            <person name="Benko-Iseppon A.M."/>
        </authorList>
    </citation>
    <scope>NUCLEOTIDE SEQUENCE [LARGE SCALE GENOMIC DNA]</scope>
    <source>
        <tissue evidence="4">Leaves</tissue>
    </source>
</reference>
<evidence type="ECO:0000313" key="5">
    <source>
        <dbReference type="Proteomes" id="UP001341840"/>
    </source>
</evidence>
<evidence type="ECO:0000313" key="4">
    <source>
        <dbReference type="EMBL" id="MED6111624.1"/>
    </source>
</evidence>
<comment type="caution">
    <text evidence="4">The sequence shown here is derived from an EMBL/GenBank/DDBJ whole genome shotgun (WGS) entry which is preliminary data.</text>
</comment>
<feature type="region of interest" description="Disordered" evidence="2">
    <location>
        <begin position="168"/>
        <end position="190"/>
    </location>
</feature>
<dbReference type="PROSITE" id="PS51903">
    <property type="entry name" value="CLP_R"/>
    <property type="match status" value="1"/>
</dbReference>
<dbReference type="InterPro" id="IPR036628">
    <property type="entry name" value="Clp_N_dom_sf"/>
</dbReference>
<feature type="domain" description="Clp R" evidence="3">
    <location>
        <begin position="85"/>
        <end position="251"/>
    </location>
</feature>
<dbReference type="InterPro" id="IPR051650">
    <property type="entry name" value="SL_signaling_regulator"/>
</dbReference>
<gene>
    <name evidence="4" type="ORF">PIB30_053921</name>
</gene>
<dbReference type="InterPro" id="IPR004176">
    <property type="entry name" value="Clp_R_N"/>
</dbReference>
<sequence>MKCLYCAKTFKVEISYATKILMKTITNILRGQKIENYQEVIQVVDITQGNMLPRDACLCATPISTMIQNKKNHFLCLHAFAGESIKARGNEAARALDDAVAVARRRSHAQKTSLHAVSPYLALPSSSLRDAITRSRTAVIAVAAAVTVSPRLQLRALELSVGVSLNRLPSSKPSSTSSSSGDDDGPPVSNSLMAAIKRSQANQRRRPDTFHLMQIHNHQSPQFNGKSFLDTSLEDPPTDKYSYLLADSTLL</sequence>